<dbReference type="EMBL" id="JYDI01006993">
    <property type="protein sequence ID" value="KRY02947.1"/>
    <property type="molecule type" value="Genomic_DNA"/>
</dbReference>
<organism evidence="1 2">
    <name type="scientific">Trichinella britovi</name>
    <name type="common">Parasitic roundworm</name>
    <dbReference type="NCBI Taxonomy" id="45882"/>
    <lineage>
        <taxon>Eukaryota</taxon>
        <taxon>Metazoa</taxon>
        <taxon>Ecdysozoa</taxon>
        <taxon>Nematoda</taxon>
        <taxon>Enoplea</taxon>
        <taxon>Dorylaimia</taxon>
        <taxon>Trichinellida</taxon>
        <taxon>Trichinellidae</taxon>
        <taxon>Trichinella</taxon>
    </lineage>
</organism>
<dbReference type="Proteomes" id="UP000054653">
    <property type="component" value="Unassembled WGS sequence"/>
</dbReference>
<evidence type="ECO:0000313" key="2">
    <source>
        <dbReference type="Proteomes" id="UP000054653"/>
    </source>
</evidence>
<protein>
    <submittedName>
        <fullName evidence="1">Uncharacterized protein</fullName>
    </submittedName>
</protein>
<gene>
    <name evidence="1" type="ORF">T03_7393</name>
</gene>
<reference evidence="1 2" key="1">
    <citation type="submission" date="2015-01" db="EMBL/GenBank/DDBJ databases">
        <title>Evolution of Trichinella species and genotypes.</title>
        <authorList>
            <person name="Korhonen P.K."/>
            <person name="Edoardo P."/>
            <person name="Giuseppe L.R."/>
            <person name="Gasser R.B."/>
        </authorList>
    </citation>
    <scope>NUCLEOTIDE SEQUENCE [LARGE SCALE GENOMIC DNA]</scope>
    <source>
        <strain evidence="1">ISS120</strain>
    </source>
</reference>
<comment type="caution">
    <text evidence="1">The sequence shown here is derived from an EMBL/GenBank/DDBJ whole genome shotgun (WGS) entry which is preliminary data.</text>
</comment>
<evidence type="ECO:0000313" key="1">
    <source>
        <dbReference type="EMBL" id="KRY02947.1"/>
    </source>
</evidence>
<proteinExistence type="predicted"/>
<name>A0A0V0YSK0_TRIBR</name>
<sequence>MNKMETTKKQEKKQRMFDNGILREIMRKIK</sequence>
<keyword evidence="2" id="KW-1185">Reference proteome</keyword>
<dbReference type="AlphaFoldDB" id="A0A0V0YSK0"/>
<accession>A0A0V0YSK0</accession>